<evidence type="ECO:0000256" key="3">
    <source>
        <dbReference type="ARBA" id="ARBA00022475"/>
    </source>
</evidence>
<keyword evidence="2 9" id="KW-0813">Transport</keyword>
<name>A0AB39XMN5_9BRAD</name>
<feature type="transmembrane region" description="Helical" evidence="9">
    <location>
        <begin position="131"/>
        <end position="149"/>
    </location>
</feature>
<keyword evidence="4 9" id="KW-0997">Cell inner membrane</keyword>
<evidence type="ECO:0000259" key="10">
    <source>
        <dbReference type="Pfam" id="PF04290"/>
    </source>
</evidence>
<evidence type="ECO:0000256" key="2">
    <source>
        <dbReference type="ARBA" id="ARBA00022448"/>
    </source>
</evidence>
<evidence type="ECO:0000256" key="9">
    <source>
        <dbReference type="RuleBase" id="RU369079"/>
    </source>
</evidence>
<comment type="function">
    <text evidence="9">Part of the tripartite ATP-independent periplasmic (TRAP) transport system.</text>
</comment>
<gene>
    <name evidence="11" type="ORF">AB8Z38_02735</name>
</gene>
<keyword evidence="7 9" id="KW-0472">Membrane</keyword>
<feature type="transmembrane region" description="Helical" evidence="9">
    <location>
        <begin position="51"/>
        <end position="69"/>
    </location>
</feature>
<evidence type="ECO:0000256" key="6">
    <source>
        <dbReference type="ARBA" id="ARBA00022989"/>
    </source>
</evidence>
<feature type="transmembrane region" description="Helical" evidence="9">
    <location>
        <begin position="20"/>
        <end position="39"/>
    </location>
</feature>
<evidence type="ECO:0000256" key="7">
    <source>
        <dbReference type="ARBA" id="ARBA00023136"/>
    </source>
</evidence>
<sequence length="170" mass="19599">MHARLIAVAHWLRRRAENVAVALLAVMFGAFILQIFFRYVLGNPLGWSEELIIATWLWTVLWGAAFTLGESEEIRFDIIYSQISERTRRVFTVITGLALVLLYGISLPAAYNYVSFMKVEHSAYLRVPLNWMYSVFIIFMVACIARYCWLTWRAVRGDKSPETDPAKIGE</sequence>
<keyword evidence="3" id="KW-1003">Cell membrane</keyword>
<evidence type="ECO:0000256" key="8">
    <source>
        <dbReference type="ARBA" id="ARBA00038436"/>
    </source>
</evidence>
<dbReference type="RefSeq" id="WP_369723021.1">
    <property type="nucleotide sequence ID" value="NZ_CP165734.1"/>
</dbReference>
<dbReference type="EMBL" id="CP165734">
    <property type="protein sequence ID" value="XDV58466.1"/>
    <property type="molecule type" value="Genomic_DNA"/>
</dbReference>
<dbReference type="GO" id="GO:0015740">
    <property type="term" value="P:C4-dicarboxylate transport"/>
    <property type="evidence" value="ECO:0007669"/>
    <property type="project" value="TreeGrafter"/>
</dbReference>
<dbReference type="GO" id="GO:0005886">
    <property type="term" value="C:plasma membrane"/>
    <property type="evidence" value="ECO:0007669"/>
    <property type="project" value="UniProtKB-SubCell"/>
</dbReference>
<evidence type="ECO:0000313" key="11">
    <source>
        <dbReference type="EMBL" id="XDV58466.1"/>
    </source>
</evidence>
<dbReference type="InterPro" id="IPR055348">
    <property type="entry name" value="DctQ"/>
</dbReference>
<dbReference type="AlphaFoldDB" id="A0AB39XMN5"/>
<feature type="transmembrane region" description="Helical" evidence="9">
    <location>
        <begin position="90"/>
        <end position="111"/>
    </location>
</feature>
<comment type="subunit">
    <text evidence="9">The complex comprises the extracytoplasmic solute receptor protein and the two transmembrane proteins.</text>
</comment>
<protein>
    <recommendedName>
        <fullName evidence="9">TRAP transporter small permease protein</fullName>
    </recommendedName>
</protein>
<evidence type="ECO:0000256" key="1">
    <source>
        <dbReference type="ARBA" id="ARBA00004429"/>
    </source>
</evidence>
<feature type="domain" description="Tripartite ATP-independent periplasmic transporters DctQ component" evidence="10">
    <location>
        <begin position="27"/>
        <end position="156"/>
    </location>
</feature>
<comment type="subcellular location">
    <subcellularLocation>
        <location evidence="1 9">Cell inner membrane</location>
        <topology evidence="1 9">Multi-pass membrane protein</topology>
    </subcellularLocation>
</comment>
<dbReference type="InterPro" id="IPR007387">
    <property type="entry name" value="TRAP_DctQ"/>
</dbReference>
<dbReference type="GO" id="GO:0022857">
    <property type="term" value="F:transmembrane transporter activity"/>
    <property type="evidence" value="ECO:0007669"/>
    <property type="project" value="UniProtKB-UniRule"/>
</dbReference>
<keyword evidence="5 9" id="KW-0812">Transmembrane</keyword>
<reference evidence="11" key="1">
    <citation type="submission" date="2024-08" db="EMBL/GenBank/DDBJ databases">
        <authorList>
            <person name="Chaddad Z."/>
            <person name="Lamrabet M."/>
            <person name="Bouhnik O."/>
            <person name="Alami S."/>
            <person name="Wipf D."/>
            <person name="Courty P.E."/>
            <person name="Missbah El Idrissi M."/>
        </authorList>
    </citation>
    <scope>NUCLEOTIDE SEQUENCE</scope>
    <source>
        <strain evidence="11">LLZ17</strain>
    </source>
</reference>
<evidence type="ECO:0000256" key="5">
    <source>
        <dbReference type="ARBA" id="ARBA00022692"/>
    </source>
</evidence>
<keyword evidence="6 9" id="KW-1133">Transmembrane helix</keyword>
<accession>A0AB39XMN5</accession>
<proteinExistence type="inferred from homology"/>
<dbReference type="PANTHER" id="PTHR35011:SF2">
    <property type="entry name" value="2,3-DIKETO-L-GULONATE TRAP TRANSPORTER SMALL PERMEASE PROTEIN YIAM"/>
    <property type="match status" value="1"/>
</dbReference>
<organism evidence="11">
    <name type="scientific">Bradyrhizobium sp. LLZ17</name>
    <dbReference type="NCBI Taxonomy" id="3239388"/>
    <lineage>
        <taxon>Bacteria</taxon>
        <taxon>Pseudomonadati</taxon>
        <taxon>Pseudomonadota</taxon>
        <taxon>Alphaproteobacteria</taxon>
        <taxon>Hyphomicrobiales</taxon>
        <taxon>Nitrobacteraceae</taxon>
        <taxon>Bradyrhizobium</taxon>
    </lineage>
</organism>
<evidence type="ECO:0000256" key="4">
    <source>
        <dbReference type="ARBA" id="ARBA00022519"/>
    </source>
</evidence>
<dbReference type="PANTHER" id="PTHR35011">
    <property type="entry name" value="2,3-DIKETO-L-GULONATE TRAP TRANSPORTER SMALL PERMEASE PROTEIN YIAM"/>
    <property type="match status" value="1"/>
</dbReference>
<dbReference type="Pfam" id="PF04290">
    <property type="entry name" value="DctQ"/>
    <property type="match status" value="1"/>
</dbReference>
<comment type="similarity">
    <text evidence="8 9">Belongs to the TRAP transporter small permease family.</text>
</comment>